<keyword evidence="3" id="KW-0539">Nucleus</keyword>
<dbReference type="InterPro" id="IPR059141">
    <property type="entry name" value="Beta-prop_Nup120_160"/>
</dbReference>
<dbReference type="AlphaFoldDB" id="A0A6A1VZH3"/>
<gene>
    <name evidence="8" type="ORF">CJ030_MR3G026085</name>
</gene>
<comment type="subcellular location">
    <subcellularLocation>
        <location evidence="1">Nucleus</location>
    </subcellularLocation>
</comment>
<organism evidence="8 9">
    <name type="scientific">Morella rubra</name>
    <name type="common">Chinese bayberry</name>
    <dbReference type="NCBI Taxonomy" id="262757"/>
    <lineage>
        <taxon>Eukaryota</taxon>
        <taxon>Viridiplantae</taxon>
        <taxon>Streptophyta</taxon>
        <taxon>Embryophyta</taxon>
        <taxon>Tracheophyta</taxon>
        <taxon>Spermatophyta</taxon>
        <taxon>Magnoliopsida</taxon>
        <taxon>eudicotyledons</taxon>
        <taxon>Gunneridae</taxon>
        <taxon>Pentapetalae</taxon>
        <taxon>rosids</taxon>
        <taxon>fabids</taxon>
        <taxon>Fagales</taxon>
        <taxon>Myricaceae</taxon>
        <taxon>Morella</taxon>
    </lineage>
</organism>
<dbReference type="Proteomes" id="UP000516437">
    <property type="component" value="Chromosome 3"/>
</dbReference>
<feature type="domain" description="Nucleoporin Nup120/160 beta-propeller" evidence="4">
    <location>
        <begin position="240"/>
        <end position="457"/>
    </location>
</feature>
<dbReference type="OrthoDB" id="67716at2759"/>
<feature type="domain" description="NUP160 middle TPR" evidence="7">
    <location>
        <begin position="831"/>
        <end position="1008"/>
    </location>
</feature>
<name>A0A6A1VZH3_9ROSI</name>
<reference evidence="8 9" key="1">
    <citation type="journal article" date="2019" name="Plant Biotechnol. J.">
        <title>The red bayberry genome and genetic basis of sex determination.</title>
        <authorList>
            <person name="Jia H.M."/>
            <person name="Jia H.J."/>
            <person name="Cai Q.L."/>
            <person name="Wang Y."/>
            <person name="Zhao H.B."/>
            <person name="Yang W.F."/>
            <person name="Wang G.Y."/>
            <person name="Li Y.H."/>
            <person name="Zhan D.L."/>
            <person name="Shen Y.T."/>
            <person name="Niu Q.F."/>
            <person name="Chang L."/>
            <person name="Qiu J."/>
            <person name="Zhao L."/>
            <person name="Xie H.B."/>
            <person name="Fu W.Y."/>
            <person name="Jin J."/>
            <person name="Li X.W."/>
            <person name="Jiao Y."/>
            <person name="Zhou C.C."/>
            <person name="Tu T."/>
            <person name="Chai C.Y."/>
            <person name="Gao J.L."/>
            <person name="Fan L.J."/>
            <person name="van de Weg E."/>
            <person name="Wang J.Y."/>
            <person name="Gao Z.S."/>
        </authorList>
    </citation>
    <scope>NUCLEOTIDE SEQUENCE [LARGE SCALE GENOMIC DNA]</scope>
    <source>
        <tissue evidence="8">Leaves</tissue>
    </source>
</reference>
<dbReference type="InterPro" id="IPR035192">
    <property type="entry name" value="NUP160_hel_plant"/>
</dbReference>
<evidence type="ECO:0000313" key="8">
    <source>
        <dbReference type="EMBL" id="KAB1218205.1"/>
    </source>
</evidence>
<evidence type="ECO:0000256" key="1">
    <source>
        <dbReference type="ARBA" id="ARBA00004123"/>
    </source>
</evidence>
<evidence type="ECO:0000259" key="4">
    <source>
        <dbReference type="Pfam" id="PF11715"/>
    </source>
</evidence>
<dbReference type="GO" id="GO:0017056">
    <property type="term" value="F:structural constituent of nuclear pore"/>
    <property type="evidence" value="ECO:0007669"/>
    <property type="project" value="TreeGrafter"/>
</dbReference>
<sequence>MGSRSTLAGMEVPVIGSDSVKWVEVSVPSSSSSTAASLPFAPLTGDYASSTVIEDPLTYHIWRIHRTLPRALELLEISANKEFPTTGLRITFPDALSPFAFVCQNEITESPRHPYLLYALTISGVAYLLKLRDIYTYASGFVFLLDELLEFNIQAYSNHGAITTVTATAGCLVVGFNDGSVSCFQLGFLDQSAPGFVHELQDDLGIGRLWGIISRGRIVGAVQYLLISKEVSLEMISVYGLRCSFSDRTVLSLEPSVENMALEEGRCIDVKITSDKIWILKDTGLVSHNLIHPTVEMEEEKCYALQEDFIADQLFQSSEQSFADLLGITHSLFSSGKDHTMPFVSSIFLSRLLCPGIYNHIALRATLLDYNRHWTDSEFQSLTADGLKKEILSLIEDQGATGNSSISFCWKNFCTRYFDNWCKNNAPCGFLVDSASAAVGLIRKNSLSLFRCLEDIERLVNGSSDELGDLITFGLDLFDNDRDYEILSDVLRCVISINQRLGKTASGIFYESLVGMSVISSEEIIPCLLKILVTGYSSSAAMLPTPDVGADILWERKLADHKSVRKFSIEMLILLQTLCKKAATWGRVLDVIESFLKFLVPCKIIHNFDTEILSGVHSSILVQATSQISKVMFESTLDMLLFLRYLVKINGQIHMLHDDTSRIQLELVPMIEEIISEWVIIHFFAATPSQQATIEDFSFQLSSLHIGRSTRQILCQLDMAIGTFGFSELDYSNIQKRSWSEKLGRCHYTLAFILLLHIQSSSSHQSHLSSRSLPNLQDIINSTRDFTSWIIWGKSGESSAFLSHSTELALILLRHGQYDAVEAQCPSHGMVKEKKVTEAVRCFFRASSGQGASHALQTLSNEEGFPHLGFSGCASGAAWRLHYYQWAMQIFEQYNVSDGACQFALAALEQVDEALSTTDDCRNGRDPSSESAATIKGRLWANVFKFTLDLNRFYDAYCAIITNPDEESKYICLRRFIIVLYECGAMKIICGGQLPFIGLSDKVEQELAWKQLVMMINLKGGSLILTLRSLRMSFVLTSAGIFAFIGKHVHKAPSDLVDLLVQTNLYDMAFSVLLRFFKGSGLKRELETVFCAMSLKCCPNKADSSGVWDNLGTHGHLLMSSQTEIVLHGLANAIPATRQSQGSSEWETLEHYLDGRRERTWGMSGKESSPASLFRLYVDYGRYTEATNLLLDYIESVASARPADIINRKRPFAVWFPYTAIEHLWCQLEEFIRTGRMVDHCEKLKGQLHSALLRHLQLISVDSDDVPSAVH</sequence>
<evidence type="ECO:0000259" key="5">
    <source>
        <dbReference type="Pfam" id="PF17238"/>
    </source>
</evidence>
<dbReference type="PANTHER" id="PTHR21286">
    <property type="entry name" value="NUCLEAR PORE COMPLEX PROTEIN NUP160"/>
    <property type="match status" value="1"/>
</dbReference>
<dbReference type="Pfam" id="PF23347">
    <property type="entry name" value="TPR_Nup160_C"/>
    <property type="match status" value="1"/>
</dbReference>
<feature type="domain" description="Nucleoporin Nup120/160 beta-propeller" evidence="4">
    <location>
        <begin position="61"/>
        <end position="194"/>
    </location>
</feature>
<evidence type="ECO:0000259" key="7">
    <source>
        <dbReference type="Pfam" id="PF23354"/>
    </source>
</evidence>
<comment type="caution">
    <text evidence="8">The sequence shown here is derived from an EMBL/GenBank/DDBJ whole genome shotgun (WGS) entry which is preliminary data.</text>
</comment>
<dbReference type="Pfam" id="PF23354">
    <property type="entry name" value="TPR_NUP160_120_M"/>
    <property type="match status" value="1"/>
</dbReference>
<evidence type="ECO:0000259" key="6">
    <source>
        <dbReference type="Pfam" id="PF23347"/>
    </source>
</evidence>
<keyword evidence="2" id="KW-0813">Transport</keyword>
<dbReference type="Pfam" id="PF11715">
    <property type="entry name" value="Beta-prop_Nup120_160"/>
    <property type="match status" value="2"/>
</dbReference>
<keyword evidence="9" id="KW-1185">Reference proteome</keyword>
<dbReference type="PANTHER" id="PTHR21286:SF0">
    <property type="entry name" value="NUCLEAR PORE COMPLEX PROTEIN NUP160"/>
    <property type="match status" value="1"/>
</dbReference>
<proteinExistence type="predicted"/>
<evidence type="ECO:0000256" key="3">
    <source>
        <dbReference type="ARBA" id="ARBA00023242"/>
    </source>
</evidence>
<dbReference type="EMBL" id="RXIC02000021">
    <property type="protein sequence ID" value="KAB1218205.1"/>
    <property type="molecule type" value="Genomic_DNA"/>
</dbReference>
<protein>
    <submittedName>
        <fullName evidence="8">Uncharacterized protein</fullName>
    </submittedName>
</protein>
<feature type="domain" description="NUP160 helical" evidence="5">
    <location>
        <begin position="474"/>
        <end position="667"/>
    </location>
</feature>
<dbReference type="InterPro" id="IPR021717">
    <property type="entry name" value="Nucleoporin_Nup160"/>
</dbReference>
<accession>A0A6A1VZH3</accession>
<evidence type="ECO:0000256" key="2">
    <source>
        <dbReference type="ARBA" id="ARBA00022448"/>
    </source>
</evidence>
<dbReference type="GO" id="GO:0005643">
    <property type="term" value="C:nuclear pore"/>
    <property type="evidence" value="ECO:0007669"/>
    <property type="project" value="UniProtKB-ARBA"/>
</dbReference>
<feature type="domain" description="NUP160 C-terminal TPR" evidence="6">
    <location>
        <begin position="1055"/>
        <end position="1250"/>
    </location>
</feature>
<dbReference type="InterPro" id="IPR056536">
    <property type="entry name" value="TPR_NUP160_C"/>
</dbReference>
<dbReference type="InterPro" id="IPR056535">
    <property type="entry name" value="TPR_NUP160_M"/>
</dbReference>
<evidence type="ECO:0000313" key="9">
    <source>
        <dbReference type="Proteomes" id="UP000516437"/>
    </source>
</evidence>
<dbReference type="Pfam" id="PF17238">
    <property type="entry name" value="NUP160_helical_2"/>
    <property type="match status" value="1"/>
</dbReference>